<accession>A0A9E7C158</accession>
<proteinExistence type="predicted"/>
<feature type="compositionally biased region" description="Basic and acidic residues" evidence="1">
    <location>
        <begin position="15"/>
        <end position="52"/>
    </location>
</feature>
<sequence>MTDTASRGHPGTDQGRLDEAKEQVQEKAQEVGGQARDKARGMVDERSTEFGEKVGQQAQDVRSIAEQLRQQGKEGPAKMAEQAADRAERLGSYLRDSDGQSILDDVERMARNNPWAVVVGGIAIGFAASRFLKASSRERYRSSGGGSSRGLTQLPRTVGASGAGPYGGGSSGAGAGAYSTPSRADEAAVPPPAGSTPLATPATSGGTAPTPEGPGGLGDPATPSRDPVRSR</sequence>
<dbReference type="RefSeq" id="WP_259311144.1">
    <property type="nucleotide sequence ID" value="NZ_CP087164.1"/>
</dbReference>
<feature type="region of interest" description="Disordered" evidence="1">
    <location>
        <begin position="135"/>
        <end position="231"/>
    </location>
</feature>
<feature type="region of interest" description="Disordered" evidence="1">
    <location>
        <begin position="1"/>
        <end position="98"/>
    </location>
</feature>
<evidence type="ECO:0000256" key="1">
    <source>
        <dbReference type="SAM" id="MobiDB-lite"/>
    </source>
</evidence>
<feature type="compositionally biased region" description="Low complexity" evidence="1">
    <location>
        <begin position="196"/>
        <end position="210"/>
    </location>
</feature>
<evidence type="ECO:0000313" key="2">
    <source>
        <dbReference type="EMBL" id="UGS37081.1"/>
    </source>
</evidence>
<feature type="compositionally biased region" description="Gly residues" evidence="1">
    <location>
        <begin position="161"/>
        <end position="175"/>
    </location>
</feature>
<reference evidence="2" key="1">
    <citation type="journal article" date="2022" name="Int. J. Syst. Evol. Microbiol.">
        <title>Pseudomonas aegrilactucae sp. nov. and Pseudomonas morbosilactucae sp. nov., pathogens causing bacterial rot of lettuce in Japan.</title>
        <authorList>
            <person name="Sawada H."/>
            <person name="Fujikawa T."/>
            <person name="Satou M."/>
        </authorList>
    </citation>
    <scope>NUCLEOTIDE SEQUENCE</scope>
    <source>
        <strain evidence="2">0166_1</strain>
    </source>
</reference>
<dbReference type="Proteomes" id="UP001162834">
    <property type="component" value="Chromosome"/>
</dbReference>
<protein>
    <submittedName>
        <fullName evidence="2">Uncharacterized protein</fullName>
    </submittedName>
</protein>
<keyword evidence="3" id="KW-1185">Reference proteome</keyword>
<dbReference type="AlphaFoldDB" id="A0A9E7C158"/>
<gene>
    <name evidence="2" type="ORF">DSM104329_03494</name>
</gene>
<dbReference type="KEGG" id="sbae:DSM104329_03494"/>
<dbReference type="EMBL" id="CP087164">
    <property type="protein sequence ID" value="UGS37081.1"/>
    <property type="molecule type" value="Genomic_DNA"/>
</dbReference>
<name>A0A9E7C158_9ACTN</name>
<evidence type="ECO:0000313" key="3">
    <source>
        <dbReference type="Proteomes" id="UP001162834"/>
    </source>
</evidence>
<organism evidence="2 3">
    <name type="scientific">Capillimicrobium parvum</name>
    <dbReference type="NCBI Taxonomy" id="2884022"/>
    <lineage>
        <taxon>Bacteria</taxon>
        <taxon>Bacillati</taxon>
        <taxon>Actinomycetota</taxon>
        <taxon>Thermoleophilia</taxon>
        <taxon>Solirubrobacterales</taxon>
        <taxon>Capillimicrobiaceae</taxon>
        <taxon>Capillimicrobium</taxon>
    </lineage>
</organism>